<dbReference type="EC" id="6.3.2.4" evidence="7"/>
<comment type="similarity">
    <text evidence="1">Belongs to the D-alanine--D-alanine ligase family.</text>
</comment>
<dbReference type="GO" id="GO:0008716">
    <property type="term" value="F:D-alanine-D-alanine ligase activity"/>
    <property type="evidence" value="ECO:0007669"/>
    <property type="project" value="UniProtKB-EC"/>
</dbReference>
<dbReference type="PROSITE" id="PS50975">
    <property type="entry name" value="ATP_GRASP"/>
    <property type="match status" value="1"/>
</dbReference>
<evidence type="ECO:0000313" key="8">
    <source>
        <dbReference type="Proteomes" id="UP000004814"/>
    </source>
</evidence>
<feature type="domain" description="ATP-grasp" evidence="6">
    <location>
        <begin position="116"/>
        <end position="317"/>
    </location>
</feature>
<evidence type="ECO:0000256" key="2">
    <source>
        <dbReference type="ARBA" id="ARBA00022598"/>
    </source>
</evidence>
<dbReference type="EMBL" id="ABLK01000068">
    <property type="protein sequence ID" value="EDT41630.1"/>
    <property type="molecule type" value="Genomic_DNA"/>
</dbReference>
<accession>B1T475</accession>
<proteinExistence type="inferred from homology"/>
<gene>
    <name evidence="7" type="ORF">BamMEX5DRAFT_2591</name>
</gene>
<dbReference type="InterPro" id="IPR011095">
    <property type="entry name" value="Dala_Dala_lig_C"/>
</dbReference>
<organism evidence="7 8">
    <name type="scientific">Burkholderia ambifaria MEX-5</name>
    <dbReference type="NCBI Taxonomy" id="396597"/>
    <lineage>
        <taxon>Bacteria</taxon>
        <taxon>Pseudomonadati</taxon>
        <taxon>Pseudomonadota</taxon>
        <taxon>Betaproteobacteria</taxon>
        <taxon>Burkholderiales</taxon>
        <taxon>Burkholderiaceae</taxon>
        <taxon>Burkholderia</taxon>
        <taxon>Burkholderia cepacia complex</taxon>
    </lineage>
</organism>
<protein>
    <submittedName>
        <fullName evidence="7">D-alanine--D-alanine ligase</fullName>
        <ecNumber evidence="7">6.3.2.4</ecNumber>
    </submittedName>
</protein>
<dbReference type="InterPro" id="IPR013815">
    <property type="entry name" value="ATP_grasp_subdomain_1"/>
</dbReference>
<dbReference type="RefSeq" id="WP_006758532.1">
    <property type="nucleotide sequence ID" value="NZ_ABLK01000068.1"/>
</dbReference>
<evidence type="ECO:0000256" key="3">
    <source>
        <dbReference type="ARBA" id="ARBA00023211"/>
    </source>
</evidence>
<dbReference type="GO" id="GO:0071555">
    <property type="term" value="P:cell wall organization"/>
    <property type="evidence" value="ECO:0007669"/>
    <property type="project" value="UniProtKB-KW"/>
</dbReference>
<evidence type="ECO:0000256" key="1">
    <source>
        <dbReference type="ARBA" id="ARBA00010871"/>
    </source>
</evidence>
<dbReference type="Gene3D" id="3.30.1490.20">
    <property type="entry name" value="ATP-grasp fold, A domain"/>
    <property type="match status" value="1"/>
</dbReference>
<dbReference type="Gene3D" id="3.40.50.20">
    <property type="match status" value="1"/>
</dbReference>
<dbReference type="Proteomes" id="UP000004814">
    <property type="component" value="Unassembled WGS sequence"/>
</dbReference>
<keyword evidence="2 7" id="KW-0436">Ligase</keyword>
<dbReference type="GO" id="GO:0005524">
    <property type="term" value="F:ATP binding"/>
    <property type="evidence" value="ECO:0007669"/>
    <property type="project" value="UniProtKB-UniRule"/>
</dbReference>
<keyword evidence="5" id="KW-0067">ATP-binding</keyword>
<dbReference type="PATRIC" id="fig|396597.7.peg.5498"/>
<keyword evidence="3" id="KW-0464">Manganese</keyword>
<evidence type="ECO:0000313" key="7">
    <source>
        <dbReference type="EMBL" id="EDT41630.1"/>
    </source>
</evidence>
<dbReference type="Gene3D" id="3.30.470.20">
    <property type="entry name" value="ATP-grasp fold, B domain"/>
    <property type="match status" value="1"/>
</dbReference>
<evidence type="ECO:0000256" key="5">
    <source>
        <dbReference type="PROSITE-ProRule" id="PRU00409"/>
    </source>
</evidence>
<keyword evidence="5" id="KW-0547">Nucleotide-binding</keyword>
<dbReference type="AlphaFoldDB" id="B1T475"/>
<keyword evidence="4" id="KW-0961">Cell wall biogenesis/degradation</keyword>
<dbReference type="SUPFAM" id="SSF56059">
    <property type="entry name" value="Glutathione synthetase ATP-binding domain-like"/>
    <property type="match status" value="1"/>
</dbReference>
<sequence>MTNVDEKFLLAKQVLGQIKLGILAGGYSSESHGSITNAHALLPYFQRVCQSAAIIEYDGKPSLATRLAKCDFVLNICYGVGGEDGQIQGLMSSLEIPYSGSPVLASAIGMDKNVFKAMVRNWGFATPNGRLVSSLDPDLTKNQDLGRGPFVVKPLSEGDSEGVVFVDSLDNLAMVINDIPKASHDHWMVEEYIQGDHGTVSMFRDEDGLHISDAIVFDLPDGHRLYDQALKYRIDNPISIHLLDPAVGERLEREISMMYMALQCEGVTRFDYVIRSGTPHYLEINTIPGLYPGSNSSRCFSSTMSFEQFLYISTAANIRRCKSSSTRRLYAKGGDV</sequence>
<dbReference type="Pfam" id="PF07478">
    <property type="entry name" value="Dala_Dala_lig_C"/>
    <property type="match status" value="1"/>
</dbReference>
<dbReference type="PANTHER" id="PTHR23132">
    <property type="entry name" value="D-ALANINE--D-ALANINE LIGASE"/>
    <property type="match status" value="1"/>
</dbReference>
<dbReference type="InterPro" id="IPR016185">
    <property type="entry name" value="PreATP-grasp_dom_sf"/>
</dbReference>
<evidence type="ECO:0000256" key="4">
    <source>
        <dbReference type="ARBA" id="ARBA00023316"/>
    </source>
</evidence>
<evidence type="ECO:0000259" key="6">
    <source>
        <dbReference type="PROSITE" id="PS50975"/>
    </source>
</evidence>
<reference evidence="7 8" key="1">
    <citation type="submission" date="2008-03" db="EMBL/GenBank/DDBJ databases">
        <title>Sequencing of the draft genome and assembly of Burkholderia ambifaria MEX-5.</title>
        <authorList>
            <consortium name="US DOE Joint Genome Institute (JGI-PGF)"/>
            <person name="Copeland A."/>
            <person name="Lucas S."/>
            <person name="Lapidus A."/>
            <person name="Glavina del Rio T."/>
            <person name="Dalin E."/>
            <person name="Tice H."/>
            <person name="Bruce D."/>
            <person name="Goodwin L."/>
            <person name="Pitluck S."/>
            <person name="Larimer F."/>
            <person name="Land M.L."/>
            <person name="Hauser L."/>
            <person name="Tiedje J."/>
            <person name="Richardson P."/>
        </authorList>
    </citation>
    <scope>NUCLEOTIDE SEQUENCE [LARGE SCALE GENOMIC DNA]</scope>
    <source>
        <strain evidence="7 8">MEX-5</strain>
    </source>
</reference>
<dbReference type="InterPro" id="IPR011761">
    <property type="entry name" value="ATP-grasp"/>
</dbReference>
<name>B1T475_9BURK</name>
<dbReference type="GO" id="GO:0046872">
    <property type="term" value="F:metal ion binding"/>
    <property type="evidence" value="ECO:0007669"/>
    <property type="project" value="InterPro"/>
</dbReference>
<comment type="caution">
    <text evidence="7">The sequence shown here is derived from an EMBL/GenBank/DDBJ whole genome shotgun (WGS) entry which is preliminary data.</text>
</comment>
<dbReference type="SUPFAM" id="SSF52440">
    <property type="entry name" value="PreATP-grasp domain"/>
    <property type="match status" value="1"/>
</dbReference>
<dbReference type="PANTHER" id="PTHR23132:SF23">
    <property type="entry name" value="D-ALANINE--D-ALANINE LIGASE B"/>
    <property type="match status" value="1"/>
</dbReference>